<keyword evidence="5" id="KW-1185">Reference proteome</keyword>
<dbReference type="Gene3D" id="3.40.50.300">
    <property type="entry name" value="P-loop containing nucleotide triphosphate hydrolases"/>
    <property type="match status" value="1"/>
</dbReference>
<dbReference type="InterPro" id="IPR045455">
    <property type="entry name" value="NrS-1_pol-like_helicase"/>
</dbReference>
<dbReference type="PROSITE" id="PS51206">
    <property type="entry name" value="SF3_HELICASE_1"/>
    <property type="match status" value="1"/>
</dbReference>
<dbReference type="Pfam" id="PF19263">
    <property type="entry name" value="DUF5906"/>
    <property type="match status" value="1"/>
</dbReference>
<keyword evidence="1" id="KW-0547">Nucleotide-binding</keyword>
<feature type="domain" description="SF3 helicase" evidence="3">
    <location>
        <begin position="236"/>
        <end position="392"/>
    </location>
</feature>
<dbReference type="InterPro" id="IPR004968">
    <property type="entry name" value="DNA_primase/NTPase_C"/>
</dbReference>
<evidence type="ECO:0000313" key="4">
    <source>
        <dbReference type="EMBL" id="MBP2319511.1"/>
    </source>
</evidence>
<dbReference type="InterPro" id="IPR027417">
    <property type="entry name" value="P-loop_NTPase"/>
</dbReference>
<dbReference type="InterPro" id="IPR014015">
    <property type="entry name" value="Helicase_SF3_DNA-vir"/>
</dbReference>
<proteinExistence type="predicted"/>
<keyword evidence="2" id="KW-0067">ATP-binding</keyword>
<evidence type="ECO:0000256" key="1">
    <source>
        <dbReference type="ARBA" id="ARBA00022741"/>
    </source>
</evidence>
<sequence>MEDARRAGHSVLKQAGLRMLHKVNNGIVLENRRRDSFDMKYDLLMLAGGTWPDYETTYDGGQRKLTIDEALRKAGARMPKLKPIENLDEAMTARILMKMETIIKIDLAGQGEHHTAPLAIYNAASGLYVTDEGQIRSKLTSLNPGLSGRQPDSAMERLRDLAPLTQRTRAARYIPVNNGIFDHQKQELLDFSPEFVFLTKSPVDYVADAQSPVITQPDGTTWDFDSWIESLSDDEGIPQLLWEGLSAVMRPGVRYDQALMPYSPKGRNGKGTYCQVARNLKGEKGYASLPISRFDKPFALTPLMHADAIITDENPVGVFSRELDVFKSVITGDVFTLERKHKDPYNARFEGVMIQCLNDLPKSSDKSASLTRRQLFVPFNKSFTGVENKAIKQDYLTRPDVLQYVLRRCLEMTHTEFSNPPACQEVMARFKQENNPVVEFWHELKDRFVWDMLPIAFLYDLYKAWFGQSNPSGTVVNKTEFKNRIVDAAEAEGWKFKTGAVRPGKRMAAPEHLIHEFSLEGWMNPKAKGSADLNKKCAPVLKREYYGALIRDGAAASDDAED</sequence>
<organism evidence="4 5">
    <name type="scientific">Nesterenkonia lacusekhoensis</name>
    <dbReference type="NCBI Taxonomy" id="150832"/>
    <lineage>
        <taxon>Bacteria</taxon>
        <taxon>Bacillati</taxon>
        <taxon>Actinomycetota</taxon>
        <taxon>Actinomycetes</taxon>
        <taxon>Micrococcales</taxon>
        <taxon>Micrococcaceae</taxon>
        <taxon>Nesterenkonia</taxon>
    </lineage>
</organism>
<name>A0ABS4T6M6_9MICC</name>
<dbReference type="SUPFAM" id="SSF52540">
    <property type="entry name" value="P-loop containing nucleoside triphosphate hydrolases"/>
    <property type="match status" value="1"/>
</dbReference>
<dbReference type="SMART" id="SM00885">
    <property type="entry name" value="D5_N"/>
    <property type="match status" value="1"/>
</dbReference>
<dbReference type="EMBL" id="JAGINX010000001">
    <property type="protein sequence ID" value="MBP2319511.1"/>
    <property type="molecule type" value="Genomic_DNA"/>
</dbReference>
<dbReference type="Pfam" id="PF03288">
    <property type="entry name" value="Pox_D5"/>
    <property type="match status" value="1"/>
</dbReference>
<gene>
    <name evidence="4" type="ORF">JOF45_002530</name>
</gene>
<dbReference type="InterPro" id="IPR006500">
    <property type="entry name" value="Helicase_put_C_phage/plasmid"/>
</dbReference>
<evidence type="ECO:0000259" key="3">
    <source>
        <dbReference type="PROSITE" id="PS51206"/>
    </source>
</evidence>
<comment type="caution">
    <text evidence="4">The sequence shown here is derived from an EMBL/GenBank/DDBJ whole genome shotgun (WGS) entry which is preliminary data.</text>
</comment>
<accession>A0ABS4T6M6</accession>
<dbReference type="InterPro" id="IPR014818">
    <property type="entry name" value="Phage/plasmid_primase_P4_C"/>
</dbReference>
<evidence type="ECO:0000256" key="2">
    <source>
        <dbReference type="ARBA" id="ARBA00022840"/>
    </source>
</evidence>
<reference evidence="4 5" key="1">
    <citation type="submission" date="2021-03" db="EMBL/GenBank/DDBJ databases">
        <title>Sequencing the genomes of 1000 actinobacteria strains.</title>
        <authorList>
            <person name="Klenk H.-P."/>
        </authorList>
    </citation>
    <scope>NUCLEOTIDE SEQUENCE [LARGE SCALE GENOMIC DNA]</scope>
    <source>
        <strain evidence="4 5">DSM 12544</strain>
    </source>
</reference>
<dbReference type="Proteomes" id="UP001519331">
    <property type="component" value="Unassembled WGS sequence"/>
</dbReference>
<evidence type="ECO:0000313" key="5">
    <source>
        <dbReference type="Proteomes" id="UP001519331"/>
    </source>
</evidence>
<dbReference type="NCBIfam" id="TIGR01613">
    <property type="entry name" value="primase_Cterm"/>
    <property type="match status" value="1"/>
</dbReference>
<dbReference type="RefSeq" id="WP_210051012.1">
    <property type="nucleotide sequence ID" value="NZ_JAGINX010000001.1"/>
</dbReference>
<protein>
    <submittedName>
        <fullName evidence="4">DNA primase/helicase</fullName>
    </submittedName>
</protein>